<evidence type="ECO:0000256" key="8">
    <source>
        <dbReference type="ARBA" id="ARBA00023012"/>
    </source>
</evidence>
<evidence type="ECO:0000259" key="11">
    <source>
        <dbReference type="Pfam" id="PF07730"/>
    </source>
</evidence>
<dbReference type="InterPro" id="IPR050482">
    <property type="entry name" value="Sensor_HK_TwoCompSys"/>
</dbReference>
<evidence type="ECO:0000313" key="13">
    <source>
        <dbReference type="EMBL" id="CAA9448572.1"/>
    </source>
</evidence>
<reference evidence="13" key="1">
    <citation type="submission" date="2020-02" db="EMBL/GenBank/DDBJ databases">
        <authorList>
            <person name="Meier V. D."/>
        </authorList>
    </citation>
    <scope>NUCLEOTIDE SEQUENCE</scope>
    <source>
        <strain evidence="13">AVDCRST_MAG14</strain>
    </source>
</reference>
<evidence type="ECO:0000256" key="2">
    <source>
        <dbReference type="ARBA" id="ARBA00012438"/>
    </source>
</evidence>
<dbReference type="Pfam" id="PF23539">
    <property type="entry name" value="DUF7134"/>
    <property type="match status" value="1"/>
</dbReference>
<evidence type="ECO:0000256" key="9">
    <source>
        <dbReference type="SAM" id="Phobius"/>
    </source>
</evidence>
<comment type="catalytic activity">
    <reaction evidence="1">
        <text>ATP + protein L-histidine = ADP + protein N-phospho-L-histidine.</text>
        <dbReference type="EC" id="2.7.13.3"/>
    </reaction>
</comment>
<evidence type="ECO:0000259" key="10">
    <source>
        <dbReference type="Pfam" id="PF02518"/>
    </source>
</evidence>
<dbReference type="InterPro" id="IPR036890">
    <property type="entry name" value="HATPase_C_sf"/>
</dbReference>
<evidence type="ECO:0000256" key="1">
    <source>
        <dbReference type="ARBA" id="ARBA00000085"/>
    </source>
</evidence>
<dbReference type="SUPFAM" id="SSF55874">
    <property type="entry name" value="ATPase domain of HSP90 chaperone/DNA topoisomerase II/histidine kinase"/>
    <property type="match status" value="1"/>
</dbReference>
<feature type="transmembrane region" description="Helical" evidence="9">
    <location>
        <begin position="96"/>
        <end position="115"/>
    </location>
</feature>
<feature type="transmembrane region" description="Helical" evidence="9">
    <location>
        <begin position="121"/>
        <end position="141"/>
    </location>
</feature>
<dbReference type="Pfam" id="PF02518">
    <property type="entry name" value="HATPase_c"/>
    <property type="match status" value="1"/>
</dbReference>
<feature type="domain" description="Signal transduction histidine kinase subgroup 3 dimerisation and phosphoacceptor" evidence="11">
    <location>
        <begin position="197"/>
        <end position="263"/>
    </location>
</feature>
<dbReference type="EMBL" id="CADCVG010000030">
    <property type="protein sequence ID" value="CAA9448572.1"/>
    <property type="molecule type" value="Genomic_DNA"/>
</dbReference>
<dbReference type="GO" id="GO:0016020">
    <property type="term" value="C:membrane"/>
    <property type="evidence" value="ECO:0007669"/>
    <property type="project" value="InterPro"/>
</dbReference>
<dbReference type="GO" id="GO:0005524">
    <property type="term" value="F:ATP binding"/>
    <property type="evidence" value="ECO:0007669"/>
    <property type="project" value="UniProtKB-KW"/>
</dbReference>
<keyword evidence="9" id="KW-0472">Membrane</keyword>
<proteinExistence type="predicted"/>
<evidence type="ECO:0000256" key="6">
    <source>
        <dbReference type="ARBA" id="ARBA00022777"/>
    </source>
</evidence>
<protein>
    <recommendedName>
        <fullName evidence="2">histidine kinase</fullName>
        <ecNumber evidence="2">2.7.13.3</ecNumber>
    </recommendedName>
</protein>
<accession>A0A6J4QRP5</accession>
<evidence type="ECO:0000256" key="5">
    <source>
        <dbReference type="ARBA" id="ARBA00022741"/>
    </source>
</evidence>
<dbReference type="GO" id="GO:0046983">
    <property type="term" value="F:protein dimerization activity"/>
    <property type="evidence" value="ECO:0007669"/>
    <property type="project" value="InterPro"/>
</dbReference>
<gene>
    <name evidence="13" type="ORF">AVDCRST_MAG14-655</name>
</gene>
<keyword evidence="7" id="KW-0067">ATP-binding</keyword>
<dbReference type="InterPro" id="IPR011712">
    <property type="entry name" value="Sig_transdc_His_kin_sub3_dim/P"/>
</dbReference>
<keyword evidence="9" id="KW-1133">Transmembrane helix</keyword>
<dbReference type="InterPro" id="IPR003594">
    <property type="entry name" value="HATPase_dom"/>
</dbReference>
<dbReference type="Gene3D" id="3.30.565.10">
    <property type="entry name" value="Histidine kinase-like ATPase, C-terminal domain"/>
    <property type="match status" value="1"/>
</dbReference>
<evidence type="ECO:0000256" key="7">
    <source>
        <dbReference type="ARBA" id="ARBA00022840"/>
    </source>
</evidence>
<feature type="domain" description="DUF7134" evidence="12">
    <location>
        <begin position="13"/>
        <end position="165"/>
    </location>
</feature>
<keyword evidence="6 13" id="KW-0418">Kinase</keyword>
<dbReference type="Gene3D" id="1.20.5.1930">
    <property type="match status" value="1"/>
</dbReference>
<feature type="transmembrane region" description="Helical" evidence="9">
    <location>
        <begin position="55"/>
        <end position="84"/>
    </location>
</feature>
<dbReference type="InterPro" id="IPR055558">
    <property type="entry name" value="DUF7134"/>
</dbReference>
<evidence type="ECO:0000256" key="3">
    <source>
        <dbReference type="ARBA" id="ARBA00022553"/>
    </source>
</evidence>
<evidence type="ECO:0000256" key="4">
    <source>
        <dbReference type="ARBA" id="ARBA00022679"/>
    </source>
</evidence>
<keyword evidence="5" id="KW-0547">Nucleotide-binding</keyword>
<feature type="transmembrane region" description="Helical" evidence="9">
    <location>
        <begin position="148"/>
        <end position="165"/>
    </location>
</feature>
<dbReference type="EC" id="2.7.13.3" evidence="2"/>
<feature type="transmembrane region" description="Helical" evidence="9">
    <location>
        <begin position="14"/>
        <end position="35"/>
    </location>
</feature>
<dbReference type="GO" id="GO:0000155">
    <property type="term" value="F:phosphorelay sensor kinase activity"/>
    <property type="evidence" value="ECO:0007669"/>
    <property type="project" value="InterPro"/>
</dbReference>
<dbReference type="PANTHER" id="PTHR24421">
    <property type="entry name" value="NITRATE/NITRITE SENSOR PROTEIN NARX-RELATED"/>
    <property type="match status" value="1"/>
</dbReference>
<sequence length="408" mass="44484">MLLGTVTKTTRERLAWGLDLLLAAALSGAALYEIWVAPFPSDMGIPGPRLENTVIFVLVGLTLVLRRRVPIATLFAIVVAVLIQREIFLPQSVDQAPIESFLALLVAFYSTTAYAELRRAAIGGVIAGAVIVATDLPYLIAGDPRQDTVPSWIFMATLWLAGWAFRRQRTQSARLQDRAAVLEREREERARVAVAEERARIARELHDVVAHSVSVIVIQAQAAQRLIDREQHDARGALGSIETSGRQALVELRRMLGILRRADEEPALAPQPGLRHLNTLVEQFRESGLPVELSVEGEAKPLPPGVDLSAYRIVQEGLTNVLKHAGPAHARVAIHYRDDEVRLEILDDGAGTGEGGGSGHGLIGMLERAALYGGVFESGEREGGGYFVRARLPLSIPSSEHIVEERTT</sequence>
<keyword evidence="4" id="KW-0808">Transferase</keyword>
<keyword evidence="8" id="KW-0902">Two-component regulatory system</keyword>
<keyword evidence="3" id="KW-0597">Phosphoprotein</keyword>
<dbReference type="CDD" id="cd16917">
    <property type="entry name" value="HATPase_UhpB-NarQ-NarX-like"/>
    <property type="match status" value="1"/>
</dbReference>
<dbReference type="Pfam" id="PF07730">
    <property type="entry name" value="HisKA_3"/>
    <property type="match status" value="1"/>
</dbReference>
<feature type="domain" description="Histidine kinase/HSP90-like ATPase" evidence="10">
    <location>
        <begin position="308"/>
        <end position="395"/>
    </location>
</feature>
<dbReference type="PANTHER" id="PTHR24421:SF10">
    <property type="entry name" value="NITRATE_NITRITE SENSOR PROTEIN NARQ"/>
    <property type="match status" value="1"/>
</dbReference>
<name>A0A6J4QRP5_9ACTN</name>
<dbReference type="AlphaFoldDB" id="A0A6J4QRP5"/>
<keyword evidence="9" id="KW-0812">Transmembrane</keyword>
<evidence type="ECO:0000259" key="12">
    <source>
        <dbReference type="Pfam" id="PF23539"/>
    </source>
</evidence>
<organism evidence="13">
    <name type="scientific">uncultured Rubrobacteraceae bacterium</name>
    <dbReference type="NCBI Taxonomy" id="349277"/>
    <lineage>
        <taxon>Bacteria</taxon>
        <taxon>Bacillati</taxon>
        <taxon>Actinomycetota</taxon>
        <taxon>Rubrobacteria</taxon>
        <taxon>Rubrobacterales</taxon>
        <taxon>Rubrobacteraceae</taxon>
        <taxon>environmental samples</taxon>
    </lineage>
</organism>